<evidence type="ECO:0000256" key="3">
    <source>
        <dbReference type="ARBA" id="ARBA00022679"/>
    </source>
</evidence>
<comment type="catalytic activity">
    <reaction evidence="6">
        <text>a 2'-deoxyadenosine in DNA + S-adenosyl-L-methionine = an N(6)-methyl-2'-deoxyadenosine in DNA + S-adenosyl-L-homocysteine + H(+)</text>
        <dbReference type="Rhea" id="RHEA:15197"/>
        <dbReference type="Rhea" id="RHEA-COMP:12418"/>
        <dbReference type="Rhea" id="RHEA-COMP:12419"/>
        <dbReference type="ChEBI" id="CHEBI:15378"/>
        <dbReference type="ChEBI" id="CHEBI:57856"/>
        <dbReference type="ChEBI" id="CHEBI:59789"/>
        <dbReference type="ChEBI" id="CHEBI:90615"/>
        <dbReference type="ChEBI" id="CHEBI:90616"/>
        <dbReference type="EC" id="2.1.1.72"/>
    </reaction>
</comment>
<dbReference type="PROSITE" id="PS00092">
    <property type="entry name" value="N6_MTASE"/>
    <property type="match status" value="1"/>
</dbReference>
<evidence type="ECO:0000256" key="4">
    <source>
        <dbReference type="ARBA" id="ARBA00022691"/>
    </source>
</evidence>
<feature type="domain" description="DNA methylase adenine-specific" evidence="7">
    <location>
        <begin position="289"/>
        <end position="569"/>
    </location>
</feature>
<dbReference type="GO" id="GO:0009307">
    <property type="term" value="P:DNA restriction-modification system"/>
    <property type="evidence" value="ECO:0007669"/>
    <property type="project" value="UniProtKB-KW"/>
</dbReference>
<keyword evidence="9" id="KW-1185">Reference proteome</keyword>
<evidence type="ECO:0000313" key="8">
    <source>
        <dbReference type="EMBL" id="SHJ72048.1"/>
    </source>
</evidence>
<dbReference type="RefSeq" id="WP_073106925.1">
    <property type="nucleotide sequence ID" value="NZ_FQZY01000015.1"/>
</dbReference>
<dbReference type="EMBL" id="FQZY01000015">
    <property type="protein sequence ID" value="SHJ72048.1"/>
    <property type="molecule type" value="Genomic_DNA"/>
</dbReference>
<dbReference type="SUPFAM" id="SSF53335">
    <property type="entry name" value="S-adenosyl-L-methionine-dependent methyltransferases"/>
    <property type="match status" value="1"/>
</dbReference>
<dbReference type="InterPro" id="IPR051537">
    <property type="entry name" value="DNA_Adenine_Mtase"/>
</dbReference>
<dbReference type="GO" id="GO:0003677">
    <property type="term" value="F:DNA binding"/>
    <property type="evidence" value="ECO:0007669"/>
    <property type="project" value="InterPro"/>
</dbReference>
<reference evidence="8 9" key="1">
    <citation type="submission" date="2016-11" db="EMBL/GenBank/DDBJ databases">
        <authorList>
            <person name="Jaros S."/>
            <person name="Januszkiewicz K."/>
            <person name="Wedrychowicz H."/>
        </authorList>
    </citation>
    <scope>NUCLEOTIDE SEQUENCE [LARGE SCALE GENOMIC DNA]</scope>
    <source>
        <strain evidence="8 9">DSM 15480</strain>
    </source>
</reference>
<dbReference type="Pfam" id="PF02384">
    <property type="entry name" value="N6_Mtase"/>
    <property type="match status" value="1"/>
</dbReference>
<name>A0A1M6LLG1_9FIRM</name>
<keyword evidence="5" id="KW-0680">Restriction system</keyword>
<dbReference type="GO" id="GO:0009007">
    <property type="term" value="F:site-specific DNA-methyltransferase (adenine-specific) activity"/>
    <property type="evidence" value="ECO:0007669"/>
    <property type="project" value="UniProtKB-EC"/>
</dbReference>
<keyword evidence="2 8" id="KW-0489">Methyltransferase</keyword>
<keyword evidence="3" id="KW-0808">Transferase</keyword>
<organism evidence="8 9">
    <name type="scientific">Hespellia stercorisuis DSM 15480</name>
    <dbReference type="NCBI Taxonomy" id="1121950"/>
    <lineage>
        <taxon>Bacteria</taxon>
        <taxon>Bacillati</taxon>
        <taxon>Bacillota</taxon>
        <taxon>Clostridia</taxon>
        <taxon>Lachnospirales</taxon>
        <taxon>Lachnospiraceae</taxon>
        <taxon>Hespellia</taxon>
    </lineage>
</organism>
<dbReference type="InterPro" id="IPR029063">
    <property type="entry name" value="SAM-dependent_MTases_sf"/>
</dbReference>
<dbReference type="PANTHER" id="PTHR42933">
    <property type="entry name" value="SLR6095 PROTEIN"/>
    <property type="match status" value="1"/>
</dbReference>
<evidence type="ECO:0000256" key="5">
    <source>
        <dbReference type="ARBA" id="ARBA00022747"/>
    </source>
</evidence>
<evidence type="ECO:0000313" key="9">
    <source>
        <dbReference type="Proteomes" id="UP000184301"/>
    </source>
</evidence>
<gene>
    <name evidence="8" type="ORF">SAMN02745243_01208</name>
</gene>
<sequence length="620" mass="71002">MNRFEIISRIGDKYHRGNTENGEFSYSQALKSVGKDIKEYQKSTSGTQHQFLDIRFENDRLAILVETKNKFSRWDKKKIQSQLQDYVRFEKAYSEKKIVAILAETDGDDVWTWYGQSVIIDDTHKSDESVIKTFEEYENLCFGKINDKIKIVDSIKALNEKLHSDGINEKLRSQFVGTCLLSLKNGLMYKDIKESINPETGKKMPPEKIVLKNMKDILEGLLTKSGSLNKASKLAILNNKVLGDQDVSSLTYVELKEILAYIDDNVVPYINDRSTAGQDLLNLFFTTFNKYVGKSDKNQAFTPDHICDFMSKAVGVNKKSRVLDPCCGSGAFLVRAMTDAMDDCDTEEERDQVKKNQIFGIEYEEGAFGLSSTNMLIHGDGNSNVVQDSMFNRAKWIEENNINVVLMNPPYNATKKCCDLDYTKNWDAKKKEDPSKGLHFVEWVARHVPSTCKMAVLLPMQAAIGNSGDIKIFKKKMLDNYTLDAVFSLPTEMFYPGAAAVACCMIFDLSQKHEKANRDTFFGYYKDDKFIKRKGLGRIEKTDTYGNSLWVKTKEQWLELYKNKREVPGLSVMHRVTWKDEWLAEAYMETDYSTLTETDFQNVINDYLAFLVKEGHIYEA</sequence>
<dbReference type="GO" id="GO:0032259">
    <property type="term" value="P:methylation"/>
    <property type="evidence" value="ECO:0007669"/>
    <property type="project" value="UniProtKB-KW"/>
</dbReference>
<dbReference type="STRING" id="1121950.SAMN02745243_01208"/>
<proteinExistence type="predicted"/>
<evidence type="ECO:0000259" key="7">
    <source>
        <dbReference type="Pfam" id="PF02384"/>
    </source>
</evidence>
<dbReference type="InterPro" id="IPR003356">
    <property type="entry name" value="DNA_methylase_A-5"/>
</dbReference>
<dbReference type="Gene3D" id="3.40.50.150">
    <property type="entry name" value="Vaccinia Virus protein VP39"/>
    <property type="match status" value="1"/>
</dbReference>
<evidence type="ECO:0000256" key="1">
    <source>
        <dbReference type="ARBA" id="ARBA00011900"/>
    </source>
</evidence>
<dbReference type="InterPro" id="IPR002052">
    <property type="entry name" value="DNA_methylase_N6_adenine_CS"/>
</dbReference>
<dbReference type="OrthoDB" id="9814572at2"/>
<evidence type="ECO:0000256" key="2">
    <source>
        <dbReference type="ARBA" id="ARBA00022603"/>
    </source>
</evidence>
<dbReference type="PANTHER" id="PTHR42933:SF1">
    <property type="entry name" value="SITE-SPECIFIC DNA-METHYLTRANSFERASE (ADENINE-SPECIFIC)"/>
    <property type="match status" value="1"/>
</dbReference>
<dbReference type="PRINTS" id="PR00507">
    <property type="entry name" value="N12N6MTFRASE"/>
</dbReference>
<keyword evidence="4" id="KW-0949">S-adenosyl-L-methionine</keyword>
<protein>
    <recommendedName>
        <fullName evidence="1">site-specific DNA-methyltransferase (adenine-specific)</fullName>
        <ecNumber evidence="1">2.1.1.72</ecNumber>
    </recommendedName>
</protein>
<evidence type="ECO:0000256" key="6">
    <source>
        <dbReference type="ARBA" id="ARBA00047942"/>
    </source>
</evidence>
<dbReference type="AlphaFoldDB" id="A0A1M6LLG1"/>
<accession>A0A1M6LLG1</accession>
<dbReference type="GO" id="GO:0008170">
    <property type="term" value="F:N-methyltransferase activity"/>
    <property type="evidence" value="ECO:0007669"/>
    <property type="project" value="InterPro"/>
</dbReference>
<dbReference type="Proteomes" id="UP000184301">
    <property type="component" value="Unassembled WGS sequence"/>
</dbReference>
<dbReference type="EC" id="2.1.1.72" evidence="1"/>